<comment type="caution">
    <text evidence="13">The sequence shown here is derived from an EMBL/GenBank/DDBJ whole genome shotgun (WGS) entry which is preliminary data.</text>
</comment>
<dbReference type="PANTHER" id="PTHR10344">
    <property type="entry name" value="THYMIDYLATE KINASE"/>
    <property type="match status" value="1"/>
</dbReference>
<evidence type="ECO:0000256" key="7">
    <source>
        <dbReference type="ARBA" id="ARBA00022777"/>
    </source>
</evidence>
<dbReference type="RefSeq" id="WP_389360600.1">
    <property type="nucleotide sequence ID" value="NZ_JBIACK010000004.1"/>
</dbReference>
<dbReference type="InterPro" id="IPR027417">
    <property type="entry name" value="P-loop_NTPase"/>
</dbReference>
<evidence type="ECO:0000313" key="14">
    <source>
        <dbReference type="Proteomes" id="UP001601059"/>
    </source>
</evidence>
<comment type="catalytic activity">
    <reaction evidence="9 10">
        <text>dTMP + ATP = dTDP + ADP</text>
        <dbReference type="Rhea" id="RHEA:13517"/>
        <dbReference type="ChEBI" id="CHEBI:30616"/>
        <dbReference type="ChEBI" id="CHEBI:58369"/>
        <dbReference type="ChEBI" id="CHEBI:63528"/>
        <dbReference type="ChEBI" id="CHEBI:456216"/>
        <dbReference type="EC" id="2.7.4.9"/>
    </reaction>
</comment>
<feature type="domain" description="Thymidylate kinase-like" evidence="11">
    <location>
        <begin position="11"/>
        <end position="190"/>
    </location>
</feature>
<evidence type="ECO:0000256" key="8">
    <source>
        <dbReference type="ARBA" id="ARBA00022840"/>
    </source>
</evidence>
<comment type="caution">
    <text evidence="10">Lacks conserved residue(s) required for the propagation of feature annotation.</text>
</comment>
<keyword evidence="14" id="KW-1185">Reference proteome</keyword>
<dbReference type="EC" id="2.7.4.9" evidence="2 10"/>
<dbReference type="PANTHER" id="PTHR10344:SF4">
    <property type="entry name" value="UMP-CMP KINASE 2, MITOCHONDRIAL"/>
    <property type="match status" value="1"/>
</dbReference>
<comment type="similarity">
    <text evidence="1 10">Belongs to the thymidylate kinase family.</text>
</comment>
<dbReference type="EMBL" id="JBIACK010000004">
    <property type="protein sequence ID" value="MFE8700930.1"/>
    <property type="molecule type" value="Genomic_DNA"/>
</dbReference>
<evidence type="ECO:0000259" key="11">
    <source>
        <dbReference type="Pfam" id="PF02223"/>
    </source>
</evidence>
<evidence type="ECO:0000256" key="6">
    <source>
        <dbReference type="ARBA" id="ARBA00022741"/>
    </source>
</evidence>
<protein>
    <recommendedName>
        <fullName evidence="3 10">Thymidylate kinase</fullName>
        <ecNumber evidence="2 10">2.7.4.9</ecNumber>
    </recommendedName>
    <alternativeName>
        <fullName evidence="10">dTMP kinase</fullName>
    </alternativeName>
</protein>
<name>A0ABW6KAT2_9BACI</name>
<evidence type="ECO:0000313" key="12">
    <source>
        <dbReference type="EMBL" id="MFE8700930.1"/>
    </source>
</evidence>
<keyword evidence="6 10" id="KW-0547">Nucleotide-binding</keyword>
<dbReference type="EMBL" id="JBIACK010000004">
    <property type="protein sequence ID" value="MFE8701269.1"/>
    <property type="molecule type" value="Genomic_DNA"/>
</dbReference>
<dbReference type="GO" id="GO:0004798">
    <property type="term" value="F:dTMP kinase activity"/>
    <property type="evidence" value="ECO:0007669"/>
    <property type="project" value="UniProtKB-EC"/>
</dbReference>
<evidence type="ECO:0000313" key="13">
    <source>
        <dbReference type="EMBL" id="MFE8701269.1"/>
    </source>
</evidence>
<reference evidence="13 14" key="1">
    <citation type="submission" date="2024-08" db="EMBL/GenBank/DDBJ databases">
        <title>Two novel Cytobacillus novel species.</title>
        <authorList>
            <person name="Liu G."/>
        </authorList>
    </citation>
    <scope>NUCLEOTIDE SEQUENCE [LARGE SCALE GENOMIC DNA]</scope>
    <source>
        <strain evidence="13 14">FJAT-54145</strain>
    </source>
</reference>
<keyword evidence="4 10" id="KW-0808">Transferase</keyword>
<accession>A0ABW6KAT2</accession>
<dbReference type="CDD" id="cd01672">
    <property type="entry name" value="TMPK"/>
    <property type="match status" value="1"/>
</dbReference>
<dbReference type="SUPFAM" id="SSF52540">
    <property type="entry name" value="P-loop containing nucleoside triphosphate hydrolases"/>
    <property type="match status" value="1"/>
</dbReference>
<dbReference type="Proteomes" id="UP001601059">
    <property type="component" value="Unassembled WGS sequence"/>
</dbReference>
<evidence type="ECO:0000256" key="9">
    <source>
        <dbReference type="ARBA" id="ARBA00048743"/>
    </source>
</evidence>
<comment type="function">
    <text evidence="10">Phosphorylation of dTMP to form dTDP in both de novo and salvage pathways of dTTP synthesis.</text>
</comment>
<evidence type="ECO:0000256" key="10">
    <source>
        <dbReference type="HAMAP-Rule" id="MF_00165"/>
    </source>
</evidence>
<evidence type="ECO:0000256" key="4">
    <source>
        <dbReference type="ARBA" id="ARBA00022679"/>
    </source>
</evidence>
<organism evidence="13 14">
    <name type="scientific">Cytobacillus spartinae</name>
    <dbReference type="NCBI Taxonomy" id="3299023"/>
    <lineage>
        <taxon>Bacteria</taxon>
        <taxon>Bacillati</taxon>
        <taxon>Bacillota</taxon>
        <taxon>Bacilli</taxon>
        <taxon>Bacillales</taxon>
        <taxon>Bacillaceae</taxon>
        <taxon>Cytobacillus</taxon>
    </lineage>
</organism>
<keyword evidence="7 10" id="KW-0418">Kinase</keyword>
<proteinExistence type="inferred from homology"/>
<gene>
    <name evidence="10 13" type="primary">tmk</name>
    <name evidence="12" type="ORF">ACFYKX_09910</name>
    <name evidence="13" type="ORF">ACFYKX_11745</name>
</gene>
<dbReference type="HAMAP" id="MF_00165">
    <property type="entry name" value="Thymidylate_kinase"/>
    <property type="match status" value="1"/>
</dbReference>
<dbReference type="Gene3D" id="3.40.50.300">
    <property type="entry name" value="P-loop containing nucleotide triphosphate hydrolases"/>
    <property type="match status" value="1"/>
</dbReference>
<dbReference type="NCBIfam" id="TIGR00041">
    <property type="entry name" value="DTMP_kinase"/>
    <property type="match status" value="1"/>
</dbReference>
<dbReference type="InterPro" id="IPR018094">
    <property type="entry name" value="Thymidylate_kinase"/>
</dbReference>
<keyword evidence="8 10" id="KW-0067">ATP-binding</keyword>
<keyword evidence="5 10" id="KW-0545">Nucleotide biosynthesis</keyword>
<evidence type="ECO:0000256" key="2">
    <source>
        <dbReference type="ARBA" id="ARBA00012980"/>
    </source>
</evidence>
<dbReference type="Pfam" id="PF02223">
    <property type="entry name" value="Thymidylate_kin"/>
    <property type="match status" value="1"/>
</dbReference>
<sequence>MKAGKFLICGGLDQTGKTTQTNHLTKWLEKQGKSVIHTFEPGGTPLGCELRSLLMKESYSPKTQWLLYLAAREEHLEKVIRPAIQSGTWVVCDRFFETTFLFQGLQGISEELLWFFHHGLKHHTPAPALELLFTGRVGKRREDEKTHYDRFSDEHRDAMTNQVKRYAQEAEKAVLLEVSGKTEHEVFEEILEYVTPLL</sequence>
<evidence type="ECO:0000256" key="3">
    <source>
        <dbReference type="ARBA" id="ARBA00017144"/>
    </source>
</evidence>
<dbReference type="InterPro" id="IPR039430">
    <property type="entry name" value="Thymidylate_kin-like_dom"/>
</dbReference>
<evidence type="ECO:0000256" key="1">
    <source>
        <dbReference type="ARBA" id="ARBA00009776"/>
    </source>
</evidence>
<evidence type="ECO:0000256" key="5">
    <source>
        <dbReference type="ARBA" id="ARBA00022727"/>
    </source>
</evidence>